<feature type="region of interest" description="Disordered" evidence="6">
    <location>
        <begin position="1295"/>
        <end position="1383"/>
    </location>
</feature>
<keyword evidence="2" id="KW-0343">GTPase activation</keyword>
<evidence type="ECO:0000256" key="1">
    <source>
        <dbReference type="ARBA" id="ARBA00004430"/>
    </source>
</evidence>
<dbReference type="PANTHER" id="PTHR24113:SF12">
    <property type="entry name" value="RAN GTPASE-ACTIVATING PROTEIN 1"/>
    <property type="match status" value="1"/>
</dbReference>
<dbReference type="SUPFAM" id="SSF52047">
    <property type="entry name" value="RNI-like"/>
    <property type="match status" value="2"/>
</dbReference>
<keyword evidence="5" id="KW-0175">Coiled coil</keyword>
<evidence type="ECO:0000256" key="2">
    <source>
        <dbReference type="ARBA" id="ARBA00022468"/>
    </source>
</evidence>
<comment type="subcellular location">
    <subcellularLocation>
        <location evidence="1">Cytoplasm</location>
        <location evidence="1">Cytoskeleton</location>
        <location evidence="1">Cilium axoneme</location>
    </subcellularLocation>
</comment>
<dbReference type="GO" id="GO:0048471">
    <property type="term" value="C:perinuclear region of cytoplasm"/>
    <property type="evidence" value="ECO:0007669"/>
    <property type="project" value="TreeGrafter"/>
</dbReference>
<feature type="region of interest" description="Disordered" evidence="6">
    <location>
        <begin position="1"/>
        <end position="192"/>
    </location>
</feature>
<feature type="compositionally biased region" description="Basic residues" evidence="6">
    <location>
        <begin position="1323"/>
        <end position="1352"/>
    </location>
</feature>
<dbReference type="PANTHER" id="PTHR24113">
    <property type="entry name" value="RAN GTPASE-ACTIVATING PROTEIN 1"/>
    <property type="match status" value="1"/>
</dbReference>
<sequence length="2108" mass="234614">MSRFRRSELHWRREKTLVGQSDKPRSASPSLRGRSQLSNQQSAPSVAPDDDVFIPRSLSPGPATSSLPHGLSSQTSSSWHAGKLRQVQSGRLPSAGSSRPPSAGSSRPVQGDPSMRRPQSAAARKDAYQDAPQTDPGRISYPGGIPSEASPSGKRNAPARAQSATRRGAGAGIVPRSPGTAVAPGVSISPGVPGYGTLKSQLHEEVAIEETSVHDTSTRKTKVLARFVHLLHKVKRDVRVEIDNTAGIDAASLEKRMASTENILYRHELKEQTYERWSPLFTPVEDPREVAKQRYRRAGLKATSMLAMNSCKNDDEEILTPLSPRDTLRVDCPPQTRWLDHRESTMAAEGERRAMMKEVVSAEEVMRGAKEEGEKLQERMEQAEEDVEQAKFAGGSELAAAKKALMAVQEEAGRAAVRVEQASQVVRKARGKAADFRLKHSQLPADKKDVRGGSALKNPKPSLSVTLSAGEDDDVLDAKAAAEQAIEDAVADALQFGPPSAPAAIGLTLEEVARRLEERDSVLNVTHSKLLQADIPALVGCIRLHSGSLHSLLLAGNGFDDLCCVELVTGALWECTSLTRLDVSENVRIGHIGIAAIANLIDPNMRRKFQLANRQVEEASTPNIVQQKQKSQGRTKGLARTSSAQVAGADFPSEGAVRKPKRTSTVVVRRDKAFTPGGFPINSAPVDSPTWTSPTRSPSANVFMLAIVNCSGCRVGDRGAAALAHSLTQTTTLRVLKLEGVGIGELGSCTLASAMMENASLEELDLRSNTIGIRGAAAIGRALQMSVSLTSLDLAQNRLLDAGGALVAEALLENSTLRRLDLSSNQLADRTCLMLRATLCSTSFRQLEALLLNHNPFGHVGGGYLADVLLVNTQLRRMGLEGSSFRKADEKHGHAPLIDVYNPSGVYTLGLDLVAERQALVELIDLRDRLQQRRLAEGRPFKDCWKALELDGKVMETRKARDRCLERWGVDVPHSGNVVVEVKAEQQEPRQDLTIGNNVFKVLNNELRWQKGNDTWRLGLIRALMSRTMFTAPQMRSLLDTFAEDSCGCMVPCITMFPRCSEPEQLWQVTQELPEHEQTAVAKLLGPLSTFHPHNLTGQYDLDLGREWERCIAERLLTESLREGKWRTSISGLNWRNVRLNGMDIPAEEMLRLDEYVLPKSGRLQLDYVVADPVEHAKRITRKNNETILAHKAKFAVSMAVSTYAQSDTATFAGQISLGNNIYNWRQRAVHKIADTSEANRPRSHIAWPVEYAAFAKIIEKLRKILRGHDEQGDENEEWLLKLGEMSEPRELMISTSAKAKGRKSRLKGSRISPGKKSPSPTRGKRSPSPTRRKKSTSPLHTKRSPPVKRSKSPQSGSPPPRFAMTPALSTTPEDRGGSGVLNQEMQDDMYGLFQIQQELKARLSSSSKKHSADKNFAVHQFFRRTVVGIFITCRMLVEILKELEGSDDGQDPRNGNRVQAVVTFYQHISDRFRFSDVLRELSPDEQVAAQDRLGHMNTLDLRAPYGITYDLDIRMEEQRRVGFLLCKVVSTIRRPAGCLQQLKINNQPYSIKENSGTWLALTVAAASTASEGGGRVSFRFTCDLGDRKKGACSLIQMESVVRVNSEWAEYLQAREGVWGSINKIKKQWIALRIGDDARNMLRHELFVVKWSVDHSVFAQRSHVGLQSFLRSEKGYNIACMGMLELIKIRISRLLAIKHGEDAKALSMHLRENEEVELVKRMRVHFPVLWHAFTFYCTHIHFVGENLDEEAIEFDVKRIHIEGFKQMFRDCRLEEKGIHNGDGTTAFMKSRQPDMGGKPEGYTLMHYEFLEAIVRLVLVKAQRDGSTHSELLAQSLDNLVRNSLEPNMAAGAQMVPNQFRMKFLYKGNIDEVFRVYHKFLNAAFVTSNYSSKEIETGKSRKFTSNSELALKFNRLKRRSSVSTTKQQWVKSAMVLQPAVPGRMDLEQWFNFLSTAGLLRPHGPVTLRYARLLFLWSSFGGSFDVPYHEKTSKGNFMLDFVDFLEALARLAQLLVLPSERQLLLYFKENGAVCDLKEDPVDESPEEPLDTKLAILLEIIIREFKEQMGADDVPHLCGILEMRRRDQRNGESQAPKLKFTRLATVGRGFR</sequence>
<accession>A0AAE0GX76</accession>
<evidence type="ECO:0000256" key="4">
    <source>
        <dbReference type="ARBA" id="ARBA00022737"/>
    </source>
</evidence>
<feature type="compositionally biased region" description="Basic and acidic residues" evidence="6">
    <location>
        <begin position="1"/>
        <end position="16"/>
    </location>
</feature>
<name>A0AAE0GX76_9CHLO</name>
<feature type="region of interest" description="Disordered" evidence="6">
    <location>
        <begin position="620"/>
        <end position="664"/>
    </location>
</feature>
<dbReference type="GO" id="GO:0005096">
    <property type="term" value="F:GTPase activator activity"/>
    <property type="evidence" value="ECO:0007669"/>
    <property type="project" value="UniProtKB-KW"/>
</dbReference>
<feature type="compositionally biased region" description="Polar residues" evidence="6">
    <location>
        <begin position="27"/>
        <end position="44"/>
    </location>
</feature>
<proteinExistence type="predicted"/>
<keyword evidence="4" id="KW-0677">Repeat</keyword>
<feature type="region of interest" description="Disordered" evidence="6">
    <location>
        <begin position="447"/>
        <end position="467"/>
    </location>
</feature>
<evidence type="ECO:0000313" key="7">
    <source>
        <dbReference type="EMBL" id="KAK3286029.1"/>
    </source>
</evidence>
<dbReference type="Proteomes" id="UP001190700">
    <property type="component" value="Unassembled WGS sequence"/>
</dbReference>
<protein>
    <submittedName>
        <fullName evidence="7">Uncharacterized protein</fullName>
    </submittedName>
</protein>
<dbReference type="InterPro" id="IPR027038">
    <property type="entry name" value="RanGap"/>
</dbReference>
<keyword evidence="3" id="KW-0433">Leucine-rich repeat</keyword>
<evidence type="ECO:0000256" key="6">
    <source>
        <dbReference type="SAM" id="MobiDB-lite"/>
    </source>
</evidence>
<feature type="compositionally biased region" description="Basic residues" evidence="6">
    <location>
        <begin position="1300"/>
        <end position="1309"/>
    </location>
</feature>
<organism evidence="7 8">
    <name type="scientific">Cymbomonas tetramitiformis</name>
    <dbReference type="NCBI Taxonomy" id="36881"/>
    <lineage>
        <taxon>Eukaryota</taxon>
        <taxon>Viridiplantae</taxon>
        <taxon>Chlorophyta</taxon>
        <taxon>Pyramimonadophyceae</taxon>
        <taxon>Pyramimonadales</taxon>
        <taxon>Pyramimonadaceae</taxon>
        <taxon>Cymbomonas</taxon>
    </lineage>
</organism>
<dbReference type="Pfam" id="PF13516">
    <property type="entry name" value="LRR_6"/>
    <property type="match status" value="3"/>
</dbReference>
<feature type="compositionally biased region" description="Polar residues" evidence="6">
    <location>
        <begin position="62"/>
        <end position="79"/>
    </location>
</feature>
<comment type="caution">
    <text evidence="7">The sequence shown here is derived from an EMBL/GenBank/DDBJ whole genome shotgun (WGS) entry which is preliminary data.</text>
</comment>
<dbReference type="SMART" id="SM00368">
    <property type="entry name" value="LRR_RI"/>
    <property type="match status" value="6"/>
</dbReference>
<feature type="compositionally biased region" description="Polar residues" evidence="6">
    <location>
        <begin position="620"/>
        <end position="645"/>
    </location>
</feature>
<dbReference type="GO" id="GO:0005829">
    <property type="term" value="C:cytosol"/>
    <property type="evidence" value="ECO:0007669"/>
    <property type="project" value="TreeGrafter"/>
</dbReference>
<keyword evidence="8" id="KW-1185">Reference proteome</keyword>
<feature type="compositionally biased region" description="Low complexity" evidence="6">
    <location>
        <begin position="89"/>
        <end position="108"/>
    </location>
</feature>
<dbReference type="EMBL" id="LGRX02001521">
    <property type="protein sequence ID" value="KAK3286029.1"/>
    <property type="molecule type" value="Genomic_DNA"/>
</dbReference>
<dbReference type="InterPro" id="IPR032675">
    <property type="entry name" value="LRR_dom_sf"/>
</dbReference>
<evidence type="ECO:0000256" key="3">
    <source>
        <dbReference type="ARBA" id="ARBA00022614"/>
    </source>
</evidence>
<evidence type="ECO:0000256" key="5">
    <source>
        <dbReference type="SAM" id="Coils"/>
    </source>
</evidence>
<dbReference type="GO" id="GO:0006913">
    <property type="term" value="P:nucleocytoplasmic transport"/>
    <property type="evidence" value="ECO:0007669"/>
    <property type="project" value="TreeGrafter"/>
</dbReference>
<dbReference type="Gene3D" id="3.80.10.10">
    <property type="entry name" value="Ribonuclease Inhibitor"/>
    <property type="match status" value="3"/>
</dbReference>
<dbReference type="GO" id="GO:0005634">
    <property type="term" value="C:nucleus"/>
    <property type="evidence" value="ECO:0007669"/>
    <property type="project" value="TreeGrafter"/>
</dbReference>
<gene>
    <name evidence="7" type="ORF">CYMTET_6392</name>
</gene>
<feature type="coiled-coil region" evidence="5">
    <location>
        <begin position="352"/>
        <end position="393"/>
    </location>
</feature>
<evidence type="ECO:0000313" key="8">
    <source>
        <dbReference type="Proteomes" id="UP001190700"/>
    </source>
</evidence>
<dbReference type="GO" id="GO:0031267">
    <property type="term" value="F:small GTPase binding"/>
    <property type="evidence" value="ECO:0007669"/>
    <property type="project" value="TreeGrafter"/>
</dbReference>
<reference evidence="7 8" key="1">
    <citation type="journal article" date="2015" name="Genome Biol. Evol.">
        <title>Comparative Genomics of a Bacterivorous Green Alga Reveals Evolutionary Causalities and Consequences of Phago-Mixotrophic Mode of Nutrition.</title>
        <authorList>
            <person name="Burns J.A."/>
            <person name="Paasch A."/>
            <person name="Narechania A."/>
            <person name="Kim E."/>
        </authorList>
    </citation>
    <scope>NUCLEOTIDE SEQUENCE [LARGE SCALE GENOMIC DNA]</scope>
    <source>
        <strain evidence="7 8">PLY_AMNH</strain>
    </source>
</reference>
<dbReference type="InterPro" id="IPR001611">
    <property type="entry name" value="Leu-rich_rpt"/>
</dbReference>
<dbReference type="GO" id="GO:0005930">
    <property type="term" value="C:axoneme"/>
    <property type="evidence" value="ECO:0007669"/>
    <property type="project" value="UniProtKB-SubCell"/>
</dbReference>